<feature type="non-terminal residue" evidence="2">
    <location>
        <position position="1"/>
    </location>
</feature>
<evidence type="ECO:0000256" key="1">
    <source>
        <dbReference type="SAM" id="MobiDB-lite"/>
    </source>
</evidence>
<accession>A0AAN6SKQ4</accession>
<sequence length="74" mass="8306">DVVEHQVQSSSSCRLSSQGKKGHPERFIHGENKKVQDFRRPKRVTHSHAMEVLPYATSDVLLTSLFDIAGLFDG</sequence>
<proteinExistence type="predicted"/>
<feature type="region of interest" description="Disordered" evidence="1">
    <location>
        <begin position="1"/>
        <end position="26"/>
    </location>
</feature>
<name>A0AAN6SKQ4_9PEZI</name>
<evidence type="ECO:0000313" key="3">
    <source>
        <dbReference type="Proteomes" id="UP001303115"/>
    </source>
</evidence>
<gene>
    <name evidence="2" type="ORF">C8A01DRAFT_20887</name>
</gene>
<protein>
    <submittedName>
        <fullName evidence="2">Uncharacterized protein</fullName>
    </submittedName>
</protein>
<organism evidence="2 3">
    <name type="scientific">Parachaetomium inaequale</name>
    <dbReference type="NCBI Taxonomy" id="2588326"/>
    <lineage>
        <taxon>Eukaryota</taxon>
        <taxon>Fungi</taxon>
        <taxon>Dikarya</taxon>
        <taxon>Ascomycota</taxon>
        <taxon>Pezizomycotina</taxon>
        <taxon>Sordariomycetes</taxon>
        <taxon>Sordariomycetidae</taxon>
        <taxon>Sordariales</taxon>
        <taxon>Chaetomiaceae</taxon>
        <taxon>Parachaetomium</taxon>
    </lineage>
</organism>
<reference evidence="3" key="1">
    <citation type="journal article" date="2023" name="Mol. Phylogenet. Evol.">
        <title>Genome-scale phylogeny and comparative genomics of the fungal order Sordariales.</title>
        <authorList>
            <person name="Hensen N."/>
            <person name="Bonometti L."/>
            <person name="Westerberg I."/>
            <person name="Brannstrom I.O."/>
            <person name="Guillou S."/>
            <person name="Cros-Aarteil S."/>
            <person name="Calhoun S."/>
            <person name="Haridas S."/>
            <person name="Kuo A."/>
            <person name="Mondo S."/>
            <person name="Pangilinan J."/>
            <person name="Riley R."/>
            <person name="LaButti K."/>
            <person name="Andreopoulos B."/>
            <person name="Lipzen A."/>
            <person name="Chen C."/>
            <person name="Yan M."/>
            <person name="Daum C."/>
            <person name="Ng V."/>
            <person name="Clum A."/>
            <person name="Steindorff A."/>
            <person name="Ohm R.A."/>
            <person name="Martin F."/>
            <person name="Silar P."/>
            <person name="Natvig D.O."/>
            <person name="Lalanne C."/>
            <person name="Gautier V."/>
            <person name="Ament-Velasquez S.L."/>
            <person name="Kruys A."/>
            <person name="Hutchinson M.I."/>
            <person name="Powell A.J."/>
            <person name="Barry K."/>
            <person name="Miller A.N."/>
            <person name="Grigoriev I.V."/>
            <person name="Debuchy R."/>
            <person name="Gladieux P."/>
            <person name="Hiltunen Thoren M."/>
            <person name="Johannesson H."/>
        </authorList>
    </citation>
    <scope>NUCLEOTIDE SEQUENCE [LARGE SCALE GENOMIC DNA]</scope>
    <source>
        <strain evidence="3">CBS 284.82</strain>
    </source>
</reference>
<evidence type="ECO:0000313" key="2">
    <source>
        <dbReference type="EMBL" id="KAK4031976.1"/>
    </source>
</evidence>
<keyword evidence="3" id="KW-1185">Reference proteome</keyword>
<dbReference type="EMBL" id="MU854668">
    <property type="protein sequence ID" value="KAK4031976.1"/>
    <property type="molecule type" value="Genomic_DNA"/>
</dbReference>
<comment type="caution">
    <text evidence="2">The sequence shown here is derived from an EMBL/GenBank/DDBJ whole genome shotgun (WGS) entry which is preliminary data.</text>
</comment>
<dbReference type="Proteomes" id="UP001303115">
    <property type="component" value="Unassembled WGS sequence"/>
</dbReference>
<dbReference type="AlphaFoldDB" id="A0AAN6SKQ4"/>